<dbReference type="InterPro" id="IPR036397">
    <property type="entry name" value="RNaseH_sf"/>
</dbReference>
<keyword evidence="4" id="KW-0175">Coiled coil</keyword>
<evidence type="ECO:0000256" key="3">
    <source>
        <dbReference type="PROSITE-ProRule" id="PRU00047"/>
    </source>
</evidence>
<dbReference type="PANTHER" id="PTHR42648">
    <property type="entry name" value="TRANSPOSASE, PUTATIVE-RELATED"/>
    <property type="match status" value="1"/>
</dbReference>
<comment type="caution">
    <text evidence="7">The sequence shown here is derived from an EMBL/GenBank/DDBJ whole genome shotgun (WGS) entry which is preliminary data.</text>
</comment>
<dbReference type="PROSITE" id="PS50158">
    <property type="entry name" value="ZF_CCHC"/>
    <property type="match status" value="1"/>
</dbReference>
<keyword evidence="3" id="KW-0863">Zinc-finger</keyword>
<feature type="compositionally biased region" description="Basic and acidic residues" evidence="5">
    <location>
        <begin position="533"/>
        <end position="549"/>
    </location>
</feature>
<dbReference type="PANTHER" id="PTHR42648:SF32">
    <property type="entry name" value="RIBONUCLEASE H-LIKE DOMAIN, GAG-PRE-INTEGRASE DOMAIN PROTEIN-RELATED"/>
    <property type="match status" value="1"/>
</dbReference>
<feature type="compositionally biased region" description="Basic and acidic residues" evidence="5">
    <location>
        <begin position="275"/>
        <end position="287"/>
    </location>
</feature>
<dbReference type="SUPFAM" id="SSF56672">
    <property type="entry name" value="DNA/RNA polymerases"/>
    <property type="match status" value="1"/>
</dbReference>
<evidence type="ECO:0000256" key="4">
    <source>
        <dbReference type="SAM" id="Coils"/>
    </source>
</evidence>
<dbReference type="SUPFAM" id="SSF57756">
    <property type="entry name" value="Retrovirus zinc finger-like domains"/>
    <property type="match status" value="1"/>
</dbReference>
<dbReference type="GO" id="GO:0008270">
    <property type="term" value="F:zinc ion binding"/>
    <property type="evidence" value="ECO:0007669"/>
    <property type="project" value="UniProtKB-KW"/>
</dbReference>
<keyword evidence="2" id="KW-0378">Hydrolase</keyword>
<dbReference type="GO" id="GO:0003676">
    <property type="term" value="F:nucleic acid binding"/>
    <property type="evidence" value="ECO:0007669"/>
    <property type="project" value="InterPro"/>
</dbReference>
<dbReference type="InterPro" id="IPR001878">
    <property type="entry name" value="Znf_CCHC"/>
</dbReference>
<feature type="domain" description="CCHC-type" evidence="6">
    <location>
        <begin position="261"/>
        <end position="276"/>
    </location>
</feature>
<sequence>MIDLTVQPVEPICILDEVLSSKNSNQKNKLENEIKELKSQVSAIEIQDMQLEEGVKQLKSKAYLLESEKGMEKAHSLEKPAVIMDKENKGRVLLELQKRVVDGVVQPVAPTTAEQKLAKKNKLMARGTLLRALPDKHRLKFNTHKVSKSLMEAIEKSTTKSVSSVTSVFAASTKILVFALPNVDNLSDAVIYSFFASHSNSSQLDNDDLKQIEADDLEEMDLKWQMAMLTMRARRFLQRIRRNLGANGTTYLGFDMSKVECYNCHRRRHFAKECRSPKDTRNKDTQRRKVPVGTSTSNALVLQYDDVSMPTYPVHDRYKSGEGYHTVPTPYRGTFMPPKLDLVFYDAPTAHKTSNPQHALKDKGIIDNGCSRHMTENISYLSDFEEINRGYVAFDGNPKGGKITGKGIKREYSVARTPQQNGIAERKNRTLIKAARTMLADSLLPIPFWADAVNTACYVQNRPVIAGNQPNSSAGIQENLNAGTVGKEANSVQQYVFLHLWYSGSKDPQNTYADAFEVKNPESAVHVSLSNYEKTKKHDDKTKREAKEKSLVEFSTGVRDLSDEFEEFSDNSTNRVNVASTPVSTIGPNLPNSTNTFSAAGPSNNAEEGINYKEVFAPVARIETIRLFLAYASIMGFMVYQMDVKSAFIYGTIEEEVYAYQPPGFEDPDHPDKVYKVVKALYGLHQAPRAWYETLANYLFENDLCKLLKDKFRMSLMGELIFFLGLQVKQKQDGIFINQDKYVAEILRKFGLTDGKLASTPIDTKKPLVKDPDGEDVNVDYAGASLDRKSTTGGCQFLGCRLISWQCKKQTILATSSTEAEYVAAASSYAQVLWIQNQLLDYSFDDESSYNIDFEEDIHFRVAEALIM</sequence>
<feature type="region of interest" description="Disordered" evidence="5">
    <location>
        <begin position="275"/>
        <end position="294"/>
    </location>
</feature>
<feature type="coiled-coil region" evidence="4">
    <location>
        <begin position="20"/>
        <end position="47"/>
    </location>
</feature>
<dbReference type="SUPFAM" id="SSF53098">
    <property type="entry name" value="Ribonuclease H-like"/>
    <property type="match status" value="1"/>
</dbReference>
<evidence type="ECO:0000256" key="2">
    <source>
        <dbReference type="ARBA" id="ARBA00022801"/>
    </source>
</evidence>
<organism evidence="7">
    <name type="scientific">Tanacetum cinerariifolium</name>
    <name type="common">Dalmatian daisy</name>
    <name type="synonym">Chrysanthemum cinerariifolium</name>
    <dbReference type="NCBI Taxonomy" id="118510"/>
    <lineage>
        <taxon>Eukaryota</taxon>
        <taxon>Viridiplantae</taxon>
        <taxon>Streptophyta</taxon>
        <taxon>Embryophyta</taxon>
        <taxon>Tracheophyta</taxon>
        <taxon>Spermatophyta</taxon>
        <taxon>Magnoliopsida</taxon>
        <taxon>eudicotyledons</taxon>
        <taxon>Gunneridae</taxon>
        <taxon>Pentapetalae</taxon>
        <taxon>asterids</taxon>
        <taxon>campanulids</taxon>
        <taxon>Asterales</taxon>
        <taxon>Asteraceae</taxon>
        <taxon>Asteroideae</taxon>
        <taxon>Anthemideae</taxon>
        <taxon>Anthemidinae</taxon>
        <taxon>Tanacetum</taxon>
    </lineage>
</organism>
<dbReference type="GO" id="GO:0016787">
    <property type="term" value="F:hydrolase activity"/>
    <property type="evidence" value="ECO:0007669"/>
    <property type="project" value="UniProtKB-KW"/>
</dbReference>
<dbReference type="InterPro" id="IPR036875">
    <property type="entry name" value="Znf_CCHC_sf"/>
</dbReference>
<evidence type="ECO:0000313" key="7">
    <source>
        <dbReference type="EMBL" id="GEU92323.1"/>
    </source>
</evidence>
<dbReference type="InterPro" id="IPR012337">
    <property type="entry name" value="RNaseH-like_sf"/>
</dbReference>
<feature type="region of interest" description="Disordered" evidence="5">
    <location>
        <begin position="527"/>
        <end position="549"/>
    </location>
</feature>
<accession>A0A6L2P1P7</accession>
<keyword evidence="3" id="KW-0862">Zinc</keyword>
<dbReference type="InterPro" id="IPR013103">
    <property type="entry name" value="RVT_2"/>
</dbReference>
<dbReference type="Gene3D" id="3.30.420.10">
    <property type="entry name" value="Ribonuclease H-like superfamily/Ribonuclease H"/>
    <property type="match status" value="1"/>
</dbReference>
<dbReference type="Pfam" id="PF07727">
    <property type="entry name" value="RVT_2"/>
    <property type="match status" value="2"/>
</dbReference>
<name>A0A6L2P1P7_TANCI</name>
<reference evidence="7" key="1">
    <citation type="journal article" date="2019" name="Sci. Rep.">
        <title>Draft genome of Tanacetum cinerariifolium, the natural source of mosquito coil.</title>
        <authorList>
            <person name="Yamashiro T."/>
            <person name="Shiraishi A."/>
            <person name="Satake H."/>
            <person name="Nakayama K."/>
        </authorList>
    </citation>
    <scope>NUCLEOTIDE SEQUENCE</scope>
</reference>
<evidence type="ECO:0000256" key="5">
    <source>
        <dbReference type="SAM" id="MobiDB-lite"/>
    </source>
</evidence>
<protein>
    <submittedName>
        <fullName evidence="7">Putative ribonuclease H-like domain-containing protein</fullName>
    </submittedName>
</protein>
<dbReference type="InterPro" id="IPR039537">
    <property type="entry name" value="Retrotran_Ty1/copia-like"/>
</dbReference>
<proteinExistence type="predicted"/>
<dbReference type="AlphaFoldDB" id="A0A6L2P1P7"/>
<gene>
    <name evidence="7" type="ORF">Tci_064301</name>
</gene>
<dbReference type="InterPro" id="IPR043502">
    <property type="entry name" value="DNA/RNA_pol_sf"/>
</dbReference>
<dbReference type="CDD" id="cd09272">
    <property type="entry name" value="RNase_HI_RT_Ty1"/>
    <property type="match status" value="1"/>
</dbReference>
<evidence type="ECO:0000259" key="6">
    <source>
        <dbReference type="PROSITE" id="PS50158"/>
    </source>
</evidence>
<evidence type="ECO:0000256" key="1">
    <source>
        <dbReference type="ARBA" id="ARBA00022723"/>
    </source>
</evidence>
<dbReference type="EMBL" id="BKCJ010010602">
    <property type="protein sequence ID" value="GEU92323.1"/>
    <property type="molecule type" value="Genomic_DNA"/>
</dbReference>
<keyword evidence="1" id="KW-0479">Metal-binding</keyword>